<organism evidence="1 2">
    <name type="scientific">Thermacetogenium phaeum</name>
    <dbReference type="NCBI Taxonomy" id="85874"/>
    <lineage>
        <taxon>Bacteria</taxon>
        <taxon>Bacillati</taxon>
        <taxon>Bacillota</taxon>
        <taxon>Clostridia</taxon>
        <taxon>Thermoanaerobacterales</taxon>
        <taxon>Thermoanaerobacteraceae</taxon>
        <taxon>Thermacetogenium</taxon>
    </lineage>
</organism>
<accession>A0A101FFH0</accession>
<sequence>MIVQAVTAVALRCPECGKIKYYTLSLFHFAGQNRTVRFSCDCGAPLLSIATRDRKVYYMQLDCLMCEARHLYQYSFKEIWSPDVISLICEETGLEVGFIGPRRKVKKCIARQEKSLREMAEDLGFSDYFSNPEIMYEILDFLHKLASEGKLSCQCGNPEIEVEIFAERVELRCSRCGAVGVIGAETKEDCKAIKNTWEIVLKPGTLQWVGRGKVKSRKRRSKE</sequence>
<comment type="caution">
    <text evidence="1">The sequence shown here is derived from an EMBL/GenBank/DDBJ whole genome shotgun (WGS) entry which is preliminary data.</text>
</comment>
<dbReference type="AlphaFoldDB" id="A0A101FFH0"/>
<name>A0A101FFH0_9THEO</name>
<evidence type="ECO:0000313" key="2">
    <source>
        <dbReference type="Proteomes" id="UP000053326"/>
    </source>
</evidence>
<proteinExistence type="predicted"/>
<evidence type="ECO:0000313" key="1">
    <source>
        <dbReference type="EMBL" id="KUK36073.1"/>
    </source>
</evidence>
<dbReference type="Proteomes" id="UP000053326">
    <property type="component" value="Unassembled WGS sequence"/>
</dbReference>
<protein>
    <submittedName>
        <fullName evidence="1">Uncharacterized protein</fullName>
    </submittedName>
</protein>
<dbReference type="EMBL" id="LGFO01000171">
    <property type="protein sequence ID" value="KUK36073.1"/>
    <property type="molecule type" value="Genomic_DNA"/>
</dbReference>
<reference evidence="2" key="1">
    <citation type="journal article" date="2015" name="MBio">
        <title>Genome-Resolved Metagenomic Analysis Reveals Roles for Candidate Phyla and Other Microbial Community Members in Biogeochemical Transformations in Oil Reservoirs.</title>
        <authorList>
            <person name="Hu P."/>
            <person name="Tom L."/>
            <person name="Singh A."/>
            <person name="Thomas B.C."/>
            <person name="Baker B.J."/>
            <person name="Piceno Y.M."/>
            <person name="Andersen G.L."/>
            <person name="Banfield J.F."/>
        </authorList>
    </citation>
    <scope>NUCLEOTIDE SEQUENCE [LARGE SCALE GENOMIC DNA]</scope>
</reference>
<gene>
    <name evidence="1" type="ORF">XD66_1218</name>
</gene>